<dbReference type="EMBL" id="AEXC02000248">
    <property type="protein sequence ID" value="KFH17562.1"/>
    <property type="molecule type" value="Genomic_DNA"/>
</dbReference>
<dbReference type="VEuPathDB" id="ToxoDB:TGMAS_230080B"/>
<dbReference type="CDD" id="cd18795">
    <property type="entry name" value="SF2_C_Ski2"/>
    <property type="match status" value="1"/>
</dbReference>
<evidence type="ECO:0000313" key="9">
    <source>
        <dbReference type="EMBL" id="KFH17562.1"/>
    </source>
</evidence>
<keyword evidence="4" id="KW-0067">ATP-binding</keyword>
<evidence type="ECO:0000259" key="7">
    <source>
        <dbReference type="PROSITE" id="PS51192"/>
    </source>
</evidence>
<feature type="compositionally biased region" description="Basic and acidic residues" evidence="6">
    <location>
        <begin position="813"/>
        <end position="824"/>
    </location>
</feature>
<feature type="compositionally biased region" description="Low complexity" evidence="6">
    <location>
        <begin position="1430"/>
        <end position="1440"/>
    </location>
</feature>
<feature type="compositionally biased region" description="Basic and acidic residues" evidence="6">
    <location>
        <begin position="296"/>
        <end position="315"/>
    </location>
</feature>
<dbReference type="GO" id="GO:0004386">
    <property type="term" value="F:helicase activity"/>
    <property type="evidence" value="ECO:0007669"/>
    <property type="project" value="UniProtKB-KW"/>
</dbReference>
<dbReference type="PROSITE" id="PS51192">
    <property type="entry name" value="HELICASE_ATP_BIND_1"/>
    <property type="match status" value="1"/>
</dbReference>
<evidence type="ECO:0000256" key="3">
    <source>
        <dbReference type="ARBA" id="ARBA00022806"/>
    </source>
</evidence>
<feature type="compositionally biased region" description="Polar residues" evidence="6">
    <location>
        <begin position="1333"/>
        <end position="1352"/>
    </location>
</feature>
<evidence type="ECO:0000256" key="2">
    <source>
        <dbReference type="ARBA" id="ARBA00022801"/>
    </source>
</evidence>
<organism evidence="9 10">
    <name type="scientific">Toxoplasma gondii MAS</name>
    <dbReference type="NCBI Taxonomy" id="943118"/>
    <lineage>
        <taxon>Eukaryota</taxon>
        <taxon>Sar</taxon>
        <taxon>Alveolata</taxon>
        <taxon>Apicomplexa</taxon>
        <taxon>Conoidasida</taxon>
        <taxon>Coccidia</taxon>
        <taxon>Eucoccidiorida</taxon>
        <taxon>Eimeriorina</taxon>
        <taxon>Sarcocystidae</taxon>
        <taxon>Toxoplasma</taxon>
    </lineage>
</organism>
<evidence type="ECO:0000256" key="1">
    <source>
        <dbReference type="ARBA" id="ARBA00022741"/>
    </source>
</evidence>
<evidence type="ECO:0000256" key="5">
    <source>
        <dbReference type="SAM" id="Coils"/>
    </source>
</evidence>
<feature type="compositionally biased region" description="Low complexity" evidence="6">
    <location>
        <begin position="1265"/>
        <end position="1277"/>
    </location>
</feature>
<dbReference type="GO" id="GO:0016787">
    <property type="term" value="F:hydrolase activity"/>
    <property type="evidence" value="ECO:0007669"/>
    <property type="project" value="UniProtKB-KW"/>
</dbReference>
<sequence length="1553" mass="167037">MDLHNFESTLFSALFLPFSSLLQDAALIARAEGGLSDLEEKGSDVRCPLPHSQARTKENAGKTERDARRSRRLASLPGLLVQDIGVVVVDEFHTLGEKARGFLVELVLMKIRFLNRFLYQEIQVVAMSATLPNAHELAEWLNAELFTTALRPLALDYFLKCEGAVYRSTAAYLPLPSSGIPSSTPCSPHLSSPSSISSSSSCSSSLSASSSSSTSSVSLSSDSFSSSPVALSVRPQLVRRLPETRRRLSTVLLTAAGAAAAALSLAISSLSAEGMSLHLQTHDVVANRALGILRKSRETEKKRAGDDAGQSKDPRTPVGLPGQQRLLIDEDHLGYLVWETTSEAKSVIVFCATKAWCARSAGFLASRLPLYRLLAAAAWLASPAAVSRLRHMSSSSSPPASLSEVLSFSEEAAGEKEIDAQSQASSPLRTASLRGPPPSGDSAASAGPSWLQAVPQPLLEELLLFAPSLFVSPPLQQGREDLLNLLRHAAGPESGLCPVQERAIRAGVAYHHAGLEGTARTAIEIAFQQGVLSVLCATSTLALGVNLPASRVILRSPEIGNETLDVARFRQMAGRAGRTGYTERGEAFLFCSSKQLPACLALISGSPMSRVSLSPPTGLSCPSPNQEALDAVSCRQHSFASNLHAETERTLKAVPERSLAALAPAVSPAVRTAQDWLAQDGGETFSSSVRSQLHGLHLCRALLESCETLLPLSLLFPSKCFLRGRKISGERGRGLGALRAGRGGARLGDREEGGAFDLPSQRPERSKRKSELAFAVSSLPSDSGNEQTRTCLFSPRENAEEEQEREDGEEEKEESRTEREEEGHLPVISRLFSLVRLCTLRGKQTPRKQMESELHACVAYLHENYLLETRGSAPVSSPARVADGADGGTFVPSESEEAATHKAGEHERERCTDAPAGVSRAWEGGLEGAICMRRFTAFLRRDLEEKRNLYIAAAEEARRAQQTLQTLSEASSEVYIHPESARREQVVVRADATGPGAAVPSPLRRTSSLSPESYLHNHGANFHPSSFSPSSDPLPLSPASSSPSHRASGSPSSPSSCAGSLPVSAASQLPGGDPRMQRRRSLEQASAKAAQDATLLKRQFVLSCREHRGLACTLRRMPHLRSPPLLVCFFLHELSEFSSSSCASPSLYCNAVCSQRVLPRCMHSGDAAVSAVSVGASRPGDEAAEGRKAAEREETLAETVYACKSPSVPCVRPSALRSISPNAHRAPREMGETPRDKKQTEDGEKALKPADDNAMTVTKTEATEARSSMLAASRSLAVQTPQRMHAQKDALQGADILSPGLSGSGGGRRDADTNTEEAGPVSGSRTGDKTQKQTETGQKSSEQRLQVTQMRRGSSAMLGALAQHAKDEFSRAVSQSFRLPRLLLLKLQLAFSRPTSVASWNPRSSSPSSFRRSYGQGARDRQAGIDESDATLASLSSRTSAGEEQKDGEKNRRSLAARKEKKSERHRARTYERWSQTTFVSCTYLGSAAVETGLNPWEALEAFADLYKAVHQGLCLRSDLHLLYLGAAPIVSPTNLSWVACLRVYDNLDLLSR</sequence>
<name>A0A086QY80_TOXGO</name>
<gene>
    <name evidence="9" type="ORF">TGMAS_230080B</name>
</gene>
<dbReference type="PANTHER" id="PTHR47961">
    <property type="entry name" value="DNA POLYMERASE THETA, PUTATIVE (AFU_ORTHOLOGUE AFUA_1G05260)-RELATED"/>
    <property type="match status" value="1"/>
</dbReference>
<accession>A0A086QY80</accession>
<evidence type="ECO:0000256" key="4">
    <source>
        <dbReference type="ARBA" id="ARBA00022840"/>
    </source>
</evidence>
<dbReference type="InterPro" id="IPR027417">
    <property type="entry name" value="P-loop_NTPase"/>
</dbReference>
<feature type="region of interest" description="Disordered" evidence="6">
    <location>
        <begin position="1214"/>
        <end position="1352"/>
    </location>
</feature>
<keyword evidence="5" id="KW-0175">Coiled coil</keyword>
<feature type="region of interest" description="Disordered" evidence="6">
    <location>
        <begin position="296"/>
        <end position="321"/>
    </location>
</feature>
<dbReference type="SMART" id="SM00490">
    <property type="entry name" value="HELICc"/>
    <property type="match status" value="1"/>
</dbReference>
<feature type="compositionally biased region" description="Low complexity" evidence="6">
    <location>
        <begin position="1402"/>
        <end position="1413"/>
    </location>
</feature>
<keyword evidence="3 9" id="KW-0347">Helicase</keyword>
<dbReference type="InterPro" id="IPR014001">
    <property type="entry name" value="Helicase_ATP-bd"/>
</dbReference>
<dbReference type="SUPFAM" id="SSF52540">
    <property type="entry name" value="P-loop containing nucleoside triphosphate hydrolases"/>
    <property type="match status" value="2"/>
</dbReference>
<feature type="region of interest" description="Disordered" evidence="6">
    <location>
        <begin position="416"/>
        <end position="447"/>
    </location>
</feature>
<feature type="compositionally biased region" description="Polar residues" evidence="6">
    <location>
        <begin position="420"/>
        <end position="429"/>
    </location>
</feature>
<dbReference type="InterPro" id="IPR050474">
    <property type="entry name" value="Hel308_SKI2-like"/>
</dbReference>
<dbReference type="GO" id="GO:0003676">
    <property type="term" value="F:nucleic acid binding"/>
    <property type="evidence" value="ECO:0007669"/>
    <property type="project" value="InterPro"/>
</dbReference>
<dbReference type="Gene3D" id="3.40.50.300">
    <property type="entry name" value="P-loop containing nucleotide triphosphate hydrolases"/>
    <property type="match status" value="2"/>
</dbReference>
<evidence type="ECO:0000313" key="10">
    <source>
        <dbReference type="Proteomes" id="UP000028821"/>
    </source>
</evidence>
<feature type="region of interest" description="Disordered" evidence="6">
    <location>
        <begin position="1396"/>
        <end position="1468"/>
    </location>
</feature>
<feature type="compositionally biased region" description="Low complexity" evidence="6">
    <location>
        <begin position="1024"/>
        <end position="1064"/>
    </location>
</feature>
<dbReference type="PANTHER" id="PTHR47961:SF6">
    <property type="entry name" value="DNA-DIRECTED DNA POLYMERASE"/>
    <property type="match status" value="1"/>
</dbReference>
<feature type="compositionally biased region" description="Basic and acidic residues" evidence="6">
    <location>
        <begin position="898"/>
        <end position="912"/>
    </location>
</feature>
<feature type="compositionally biased region" description="Basic and acidic residues" evidence="6">
    <location>
        <begin position="55"/>
        <end position="67"/>
    </location>
</feature>
<keyword evidence="2" id="KW-0378">Hydrolase</keyword>
<comment type="caution">
    <text evidence="9">The sequence shown here is derived from an EMBL/GenBank/DDBJ whole genome shotgun (WGS) entry which is preliminary data.</text>
</comment>
<dbReference type="InterPro" id="IPR011545">
    <property type="entry name" value="DEAD/DEAH_box_helicase_dom"/>
</dbReference>
<dbReference type="Proteomes" id="UP000028821">
    <property type="component" value="Unassembled WGS sequence"/>
</dbReference>
<feature type="region of interest" description="Disordered" evidence="6">
    <location>
        <begin position="39"/>
        <end position="67"/>
    </location>
</feature>
<feature type="region of interest" description="Disordered" evidence="6">
    <location>
        <begin position="874"/>
        <end position="915"/>
    </location>
</feature>
<feature type="compositionally biased region" description="Acidic residues" evidence="6">
    <location>
        <begin position="799"/>
        <end position="812"/>
    </location>
</feature>
<feature type="domain" description="Helicase ATP-binding" evidence="7">
    <location>
        <begin position="77"/>
        <end position="149"/>
    </location>
</feature>
<protein>
    <submittedName>
        <fullName evidence="9">DEAD/DEAH box helicase domain-containing protein</fullName>
    </submittedName>
</protein>
<dbReference type="GO" id="GO:0005524">
    <property type="term" value="F:ATP binding"/>
    <property type="evidence" value="ECO:0007669"/>
    <property type="project" value="UniProtKB-KW"/>
</dbReference>
<feature type="compositionally biased region" description="Low complexity" evidence="6">
    <location>
        <begin position="1000"/>
        <end position="1013"/>
    </location>
</feature>
<feature type="compositionally biased region" description="Polar residues" evidence="6">
    <location>
        <begin position="778"/>
        <end position="791"/>
    </location>
</feature>
<feature type="region of interest" description="Disordered" evidence="6">
    <location>
        <begin position="733"/>
        <end position="824"/>
    </location>
</feature>
<feature type="region of interest" description="Disordered" evidence="6">
    <location>
        <begin position="993"/>
        <end position="1086"/>
    </location>
</feature>
<keyword evidence="1" id="KW-0547">Nucleotide-binding</keyword>
<dbReference type="InterPro" id="IPR001650">
    <property type="entry name" value="Helicase_C-like"/>
</dbReference>
<proteinExistence type="predicted"/>
<dbReference type="PROSITE" id="PS51194">
    <property type="entry name" value="HELICASE_CTER"/>
    <property type="match status" value="1"/>
</dbReference>
<feature type="compositionally biased region" description="Basic and acidic residues" evidence="6">
    <location>
        <begin position="1226"/>
        <end position="1251"/>
    </location>
</feature>
<evidence type="ECO:0000256" key="6">
    <source>
        <dbReference type="SAM" id="MobiDB-lite"/>
    </source>
</evidence>
<feature type="domain" description="Helicase C-terminal" evidence="8">
    <location>
        <begin position="458"/>
        <end position="629"/>
    </location>
</feature>
<dbReference type="OrthoDB" id="2320933at2759"/>
<feature type="compositionally biased region" description="Basic and acidic residues" evidence="6">
    <location>
        <begin position="1441"/>
        <end position="1463"/>
    </location>
</feature>
<feature type="coiled-coil region" evidence="5">
    <location>
        <begin position="940"/>
        <end position="970"/>
    </location>
</feature>
<dbReference type="Pfam" id="PF00270">
    <property type="entry name" value="DEAD"/>
    <property type="match status" value="1"/>
</dbReference>
<reference evidence="9 10" key="1">
    <citation type="submission" date="2014-04" db="EMBL/GenBank/DDBJ databases">
        <authorList>
            <person name="Sibley D."/>
            <person name="Venepally P."/>
            <person name="Karamycheva S."/>
            <person name="Hadjithomas M."/>
            <person name="Khan A."/>
            <person name="Brunk B."/>
            <person name="Roos D."/>
            <person name="Caler E."/>
            <person name="Lorenzi H."/>
        </authorList>
    </citation>
    <scope>NUCLEOTIDE SEQUENCE [LARGE SCALE GENOMIC DNA]</scope>
    <source>
        <strain evidence="9 10">MAS</strain>
    </source>
</reference>
<dbReference type="Pfam" id="PF00271">
    <property type="entry name" value="Helicase_C"/>
    <property type="match status" value="1"/>
</dbReference>
<evidence type="ECO:0000259" key="8">
    <source>
        <dbReference type="PROSITE" id="PS51194"/>
    </source>
</evidence>